<dbReference type="GO" id="GO:0006355">
    <property type="term" value="P:regulation of DNA-templated transcription"/>
    <property type="evidence" value="ECO:0007669"/>
    <property type="project" value="InterPro"/>
</dbReference>
<dbReference type="AlphaFoldDB" id="A0A7W5DLC2"/>
<keyword evidence="1" id="KW-0805">Transcription regulation</keyword>
<organism evidence="5 6">
    <name type="scientific">Halomonas fontilapidosi</name>
    <dbReference type="NCBI Taxonomy" id="616675"/>
    <lineage>
        <taxon>Bacteria</taxon>
        <taxon>Pseudomonadati</taxon>
        <taxon>Pseudomonadota</taxon>
        <taxon>Gammaproteobacteria</taxon>
        <taxon>Oceanospirillales</taxon>
        <taxon>Halomonadaceae</taxon>
        <taxon>Halomonas</taxon>
    </lineage>
</organism>
<dbReference type="SMART" id="SM00421">
    <property type="entry name" value="HTH_LUXR"/>
    <property type="match status" value="1"/>
</dbReference>
<dbReference type="InterPro" id="IPR016032">
    <property type="entry name" value="Sig_transdc_resp-reg_C-effctor"/>
</dbReference>
<proteinExistence type="predicted"/>
<feature type="domain" description="HTH luxR-type" evidence="4">
    <location>
        <begin position="163"/>
        <end position="228"/>
    </location>
</feature>
<name>A0A7W5DLC2_9GAMM</name>
<dbReference type="PANTHER" id="PTHR44688">
    <property type="entry name" value="DNA-BINDING TRANSCRIPTIONAL ACTIVATOR DEVR_DOSR"/>
    <property type="match status" value="1"/>
</dbReference>
<dbReference type="PROSITE" id="PS00622">
    <property type="entry name" value="HTH_LUXR_1"/>
    <property type="match status" value="1"/>
</dbReference>
<dbReference type="PROSITE" id="PS50043">
    <property type="entry name" value="HTH_LUXR_2"/>
    <property type="match status" value="1"/>
</dbReference>
<evidence type="ECO:0000259" key="4">
    <source>
        <dbReference type="PROSITE" id="PS50043"/>
    </source>
</evidence>
<evidence type="ECO:0000313" key="5">
    <source>
        <dbReference type="EMBL" id="MBB3184554.1"/>
    </source>
</evidence>
<evidence type="ECO:0000256" key="1">
    <source>
        <dbReference type="ARBA" id="ARBA00023015"/>
    </source>
</evidence>
<dbReference type="Proteomes" id="UP000563050">
    <property type="component" value="Unassembled WGS sequence"/>
</dbReference>
<dbReference type="Gene3D" id="1.10.10.10">
    <property type="entry name" value="Winged helix-like DNA-binding domain superfamily/Winged helix DNA-binding domain"/>
    <property type="match status" value="1"/>
</dbReference>
<keyword evidence="3" id="KW-0804">Transcription</keyword>
<dbReference type="EMBL" id="JACHXQ010000006">
    <property type="protein sequence ID" value="MBB3184554.1"/>
    <property type="molecule type" value="Genomic_DNA"/>
</dbReference>
<dbReference type="InterPro" id="IPR036388">
    <property type="entry name" value="WH-like_DNA-bd_sf"/>
</dbReference>
<dbReference type="Pfam" id="PF21155">
    <property type="entry name" value="VpsT-like_REC"/>
    <property type="match status" value="1"/>
</dbReference>
<protein>
    <submittedName>
        <fullName evidence="5">LuxR family transcriptional regulator of csgAB operon</fullName>
    </submittedName>
</protein>
<dbReference type="InterPro" id="IPR049151">
    <property type="entry name" value="CsgD-like_REC"/>
</dbReference>
<dbReference type="FunFam" id="1.10.10.10:FF:000153">
    <property type="entry name" value="LuxR family transcriptional regulator"/>
    <property type="match status" value="1"/>
</dbReference>
<evidence type="ECO:0000256" key="3">
    <source>
        <dbReference type="ARBA" id="ARBA00023163"/>
    </source>
</evidence>
<dbReference type="PRINTS" id="PR00038">
    <property type="entry name" value="HTHLUXR"/>
</dbReference>
<dbReference type="InterPro" id="IPR000792">
    <property type="entry name" value="Tscrpt_reg_LuxR_C"/>
</dbReference>
<keyword evidence="6" id="KW-1185">Reference proteome</keyword>
<gene>
    <name evidence="5" type="ORF">FHR95_002127</name>
</gene>
<reference evidence="5 6" key="1">
    <citation type="submission" date="2020-08" db="EMBL/GenBank/DDBJ databases">
        <title>Genomic Encyclopedia of Type Strains, Phase III (KMG-III): the genomes of soil and plant-associated and newly described type strains.</title>
        <authorList>
            <person name="Whitman W."/>
        </authorList>
    </citation>
    <scope>NUCLEOTIDE SEQUENCE [LARGE SCALE GENOMIC DNA]</scope>
    <source>
        <strain evidence="5 6">CECT 7341</strain>
    </source>
</reference>
<evidence type="ECO:0000313" key="6">
    <source>
        <dbReference type="Proteomes" id="UP000563050"/>
    </source>
</evidence>
<comment type="caution">
    <text evidence="5">The sequence shown here is derived from an EMBL/GenBank/DDBJ whole genome shotgun (WGS) entry which is preliminary data.</text>
</comment>
<sequence length="251" mass="28647">MPDYFIIKVNRGLRRGHTMEQGKSLVLLVTANNPQSQLFINYLHEQLDCSVSVVSPGTEWKDKHASPTVVLLDADHIDEATMQQWHVRAAEVDDMSLAAFNLRDEEHAVEVLSAMNLQGVFYRSDSLEMICKGLSILLEGNLWMSRSLMTRMIQFFRRQQLNSYRPVCGLTHRELEIIAMLGTGASNIEIADQLFVSEHTVKSHLYNIFRKIKVHNRLQAVNWARQNLGAPPPLVKRHPRNAHYQIPAAPN</sequence>
<keyword evidence="2" id="KW-0238">DNA-binding</keyword>
<evidence type="ECO:0000256" key="2">
    <source>
        <dbReference type="ARBA" id="ARBA00023125"/>
    </source>
</evidence>
<dbReference type="Gene3D" id="3.40.50.2300">
    <property type="match status" value="1"/>
</dbReference>
<dbReference type="SUPFAM" id="SSF46894">
    <property type="entry name" value="C-terminal effector domain of the bipartite response regulators"/>
    <property type="match status" value="1"/>
</dbReference>
<dbReference type="Pfam" id="PF00196">
    <property type="entry name" value="GerE"/>
    <property type="match status" value="1"/>
</dbReference>
<dbReference type="CDD" id="cd06170">
    <property type="entry name" value="LuxR_C_like"/>
    <property type="match status" value="1"/>
</dbReference>
<accession>A0A7W5DLC2</accession>
<dbReference type="PANTHER" id="PTHR44688:SF16">
    <property type="entry name" value="DNA-BINDING TRANSCRIPTIONAL ACTIVATOR DEVR_DOSR"/>
    <property type="match status" value="1"/>
</dbReference>
<dbReference type="GO" id="GO:0003677">
    <property type="term" value="F:DNA binding"/>
    <property type="evidence" value="ECO:0007669"/>
    <property type="project" value="UniProtKB-KW"/>
</dbReference>